<dbReference type="Pfam" id="PF00144">
    <property type="entry name" value="Beta-lactamase"/>
    <property type="match status" value="1"/>
</dbReference>
<gene>
    <name evidence="2" type="ORF">LCGC14_0008390</name>
</gene>
<evidence type="ECO:0000259" key="1">
    <source>
        <dbReference type="Pfam" id="PF00144"/>
    </source>
</evidence>
<dbReference type="InterPro" id="IPR012338">
    <property type="entry name" value="Beta-lactam/transpept-like"/>
</dbReference>
<dbReference type="PANTHER" id="PTHR46825">
    <property type="entry name" value="D-ALANYL-D-ALANINE-CARBOXYPEPTIDASE/ENDOPEPTIDASE AMPH"/>
    <property type="match status" value="1"/>
</dbReference>
<dbReference type="PANTHER" id="PTHR46825:SF9">
    <property type="entry name" value="BETA-LACTAMASE-RELATED DOMAIN-CONTAINING PROTEIN"/>
    <property type="match status" value="1"/>
</dbReference>
<dbReference type="InterPro" id="IPR001466">
    <property type="entry name" value="Beta-lactam-related"/>
</dbReference>
<dbReference type="Gene3D" id="3.40.710.10">
    <property type="entry name" value="DD-peptidase/beta-lactamase superfamily"/>
    <property type="match status" value="1"/>
</dbReference>
<organism evidence="2">
    <name type="scientific">marine sediment metagenome</name>
    <dbReference type="NCBI Taxonomy" id="412755"/>
    <lineage>
        <taxon>unclassified sequences</taxon>
        <taxon>metagenomes</taxon>
        <taxon>ecological metagenomes</taxon>
    </lineage>
</organism>
<proteinExistence type="predicted"/>
<dbReference type="EMBL" id="LAZR01000001">
    <property type="protein sequence ID" value="KKO12822.1"/>
    <property type="molecule type" value="Genomic_DNA"/>
</dbReference>
<dbReference type="InterPro" id="IPR050491">
    <property type="entry name" value="AmpC-like"/>
</dbReference>
<reference evidence="2" key="1">
    <citation type="journal article" date="2015" name="Nature">
        <title>Complex archaea that bridge the gap between prokaryotes and eukaryotes.</title>
        <authorList>
            <person name="Spang A."/>
            <person name="Saw J.H."/>
            <person name="Jorgensen S.L."/>
            <person name="Zaremba-Niedzwiedzka K."/>
            <person name="Martijn J."/>
            <person name="Lind A.E."/>
            <person name="van Eijk R."/>
            <person name="Schleper C."/>
            <person name="Guy L."/>
            <person name="Ettema T.J."/>
        </authorList>
    </citation>
    <scope>NUCLEOTIDE SEQUENCE</scope>
</reference>
<sequence length="702" mass="75537">MKTFSIIANRRQRLRQVDGKPFMLSLVLLWAALAGSGAHADSVDGREIPEFANGSIVLPELAFGGDLYSVELTLVSASGPEVMQVSDSNLIGPAGTPDSYHDHAARLAGNTLSIPVFAMNGRYYAAEMDASFSITGSAPQFQLKNLWPVTPGKLSVPVAGLDYVSGTRAGVTDSQGRFYGVEGSPVAFSIGALGLGNQVSVTASTTSTYASLFAQGENDPAYSRSLQVLGLLDADHNSVNGIQLTASMKQVLADPLAATNLASGSFSSQYSALATAAKGANADAVSYTADAAEINFQKLEIQSYMLSRLQQKSIPGVALSIELPNGEIWHTAAGVADTQTGEALTPKHKFRIGSATKSFTGMLIMQLVDEGKLSLDQKLSEFFPGKFPSGDVTTIKMLLNHTAGIFSFTNEFPDFERAFGVTMDVEPSMTDLWFVRYIGMPGFVYAPGELVDIGASINSAFARNNATADRPYLVNEPGQKWNYSNTHYVLLQEIAEMVTQNSWQHEIRTRFVEPLGLTDTVVPSPGELKLEGTYARGYVNWADNQGPFVADLFGFPHTDVERTNTDPAYTMGSGAMISTAADLVKWANAVMEGQLMSPATQALMREPFEVQGAFGESINMLQGVVQDLGLQVFGHRGQIVGYDASWQYHYRNPNDVIGTGRAMAVLLNRTLLTESNPDGSIHISDVNQVMLEGILDILYGTE</sequence>
<dbReference type="AlphaFoldDB" id="A0A0F9YKR2"/>
<dbReference type="SUPFAM" id="SSF56601">
    <property type="entry name" value="beta-lactamase/transpeptidase-like"/>
    <property type="match status" value="1"/>
</dbReference>
<feature type="domain" description="Beta-lactamase-related" evidence="1">
    <location>
        <begin position="308"/>
        <end position="682"/>
    </location>
</feature>
<protein>
    <recommendedName>
        <fullName evidence="1">Beta-lactamase-related domain-containing protein</fullName>
    </recommendedName>
</protein>
<comment type="caution">
    <text evidence="2">The sequence shown here is derived from an EMBL/GenBank/DDBJ whole genome shotgun (WGS) entry which is preliminary data.</text>
</comment>
<accession>A0A0F9YKR2</accession>
<name>A0A0F9YKR2_9ZZZZ</name>
<evidence type="ECO:0000313" key="2">
    <source>
        <dbReference type="EMBL" id="KKO12822.1"/>
    </source>
</evidence>